<keyword evidence="2" id="KW-1185">Reference proteome</keyword>
<evidence type="ECO:0000313" key="2">
    <source>
        <dbReference type="Proteomes" id="UP001189429"/>
    </source>
</evidence>
<proteinExistence type="predicted"/>
<sequence>MPETILRNSVGIWRKLERCLEHARRHTKVASSIATASCSSSMRSGTWVLRHGNRVPACASALPCVSIYISISWESQCYWAWRPFLSATLSGVHMFAVGTSTWRHVKMPLEIGSNLVPFLEASRRWHAEHPALSQRGA</sequence>
<name>A0ABN9SLT2_9DINO</name>
<accession>A0ABN9SLT2</accession>
<evidence type="ECO:0000313" key="1">
    <source>
        <dbReference type="EMBL" id="CAK0832736.1"/>
    </source>
</evidence>
<protein>
    <submittedName>
        <fullName evidence="1">Uncharacterized protein</fullName>
    </submittedName>
</protein>
<dbReference type="Proteomes" id="UP001189429">
    <property type="component" value="Unassembled WGS sequence"/>
</dbReference>
<reference evidence="1" key="1">
    <citation type="submission" date="2023-10" db="EMBL/GenBank/DDBJ databases">
        <authorList>
            <person name="Chen Y."/>
            <person name="Shah S."/>
            <person name="Dougan E. K."/>
            <person name="Thang M."/>
            <person name="Chan C."/>
        </authorList>
    </citation>
    <scope>NUCLEOTIDE SEQUENCE [LARGE SCALE GENOMIC DNA]</scope>
</reference>
<dbReference type="EMBL" id="CAUYUJ010011869">
    <property type="protein sequence ID" value="CAK0832736.1"/>
    <property type="molecule type" value="Genomic_DNA"/>
</dbReference>
<gene>
    <name evidence="1" type="ORF">PCOR1329_LOCUS30673</name>
</gene>
<organism evidence="1 2">
    <name type="scientific">Prorocentrum cordatum</name>
    <dbReference type="NCBI Taxonomy" id="2364126"/>
    <lineage>
        <taxon>Eukaryota</taxon>
        <taxon>Sar</taxon>
        <taxon>Alveolata</taxon>
        <taxon>Dinophyceae</taxon>
        <taxon>Prorocentrales</taxon>
        <taxon>Prorocentraceae</taxon>
        <taxon>Prorocentrum</taxon>
    </lineage>
</organism>
<comment type="caution">
    <text evidence="1">The sequence shown here is derived from an EMBL/GenBank/DDBJ whole genome shotgun (WGS) entry which is preliminary data.</text>
</comment>